<name>A0AAW2ZJ38_9EUKA</name>
<sequence>MRTNTIAMVKRKTVPSNYSAPVKKTEEKSSTTTYGTSTPLTTNKDATFSDVKGDTGLWGKIMQLFITPEENNGEHKALIGGSRIA</sequence>
<dbReference type="EMBL" id="JAOPGA020001475">
    <property type="protein sequence ID" value="KAL0488805.1"/>
    <property type="molecule type" value="Genomic_DNA"/>
</dbReference>
<evidence type="ECO:0000313" key="2">
    <source>
        <dbReference type="EMBL" id="KAL0488805.1"/>
    </source>
</evidence>
<gene>
    <name evidence="2" type="ORF">AKO1_003847</name>
</gene>
<accession>A0AAW2ZJ38</accession>
<feature type="compositionally biased region" description="Low complexity" evidence="1">
    <location>
        <begin position="30"/>
        <end position="40"/>
    </location>
</feature>
<feature type="region of interest" description="Disordered" evidence="1">
    <location>
        <begin position="17"/>
        <end position="40"/>
    </location>
</feature>
<dbReference type="AlphaFoldDB" id="A0AAW2ZJ38"/>
<comment type="caution">
    <text evidence="2">The sequence shown here is derived from an EMBL/GenBank/DDBJ whole genome shotgun (WGS) entry which is preliminary data.</text>
</comment>
<reference evidence="2 3" key="1">
    <citation type="submission" date="2024-03" db="EMBL/GenBank/DDBJ databases">
        <title>The Acrasis kona genome and developmental transcriptomes reveal deep origins of eukaryotic multicellular pathways.</title>
        <authorList>
            <person name="Sheikh S."/>
            <person name="Fu C.-J."/>
            <person name="Brown M.W."/>
            <person name="Baldauf S.L."/>
        </authorList>
    </citation>
    <scope>NUCLEOTIDE SEQUENCE [LARGE SCALE GENOMIC DNA]</scope>
    <source>
        <strain evidence="2 3">ATCC MYA-3509</strain>
    </source>
</reference>
<organism evidence="2 3">
    <name type="scientific">Acrasis kona</name>
    <dbReference type="NCBI Taxonomy" id="1008807"/>
    <lineage>
        <taxon>Eukaryota</taxon>
        <taxon>Discoba</taxon>
        <taxon>Heterolobosea</taxon>
        <taxon>Tetramitia</taxon>
        <taxon>Eutetramitia</taxon>
        <taxon>Acrasidae</taxon>
        <taxon>Acrasis</taxon>
    </lineage>
</organism>
<evidence type="ECO:0000256" key="1">
    <source>
        <dbReference type="SAM" id="MobiDB-lite"/>
    </source>
</evidence>
<proteinExistence type="predicted"/>
<evidence type="ECO:0000313" key="3">
    <source>
        <dbReference type="Proteomes" id="UP001431209"/>
    </source>
</evidence>
<dbReference type="Proteomes" id="UP001431209">
    <property type="component" value="Unassembled WGS sequence"/>
</dbReference>
<keyword evidence="3" id="KW-1185">Reference proteome</keyword>
<protein>
    <submittedName>
        <fullName evidence="2">PPO2</fullName>
    </submittedName>
</protein>